<organism evidence="1 2">
    <name type="scientific">Chaetomium tenue</name>
    <dbReference type="NCBI Taxonomy" id="1854479"/>
    <lineage>
        <taxon>Eukaryota</taxon>
        <taxon>Fungi</taxon>
        <taxon>Dikarya</taxon>
        <taxon>Ascomycota</taxon>
        <taxon>Pezizomycotina</taxon>
        <taxon>Sordariomycetes</taxon>
        <taxon>Sordariomycetidae</taxon>
        <taxon>Sordariales</taxon>
        <taxon>Chaetomiaceae</taxon>
        <taxon>Chaetomium</taxon>
    </lineage>
</organism>
<gene>
    <name evidence="1" type="ORF">F5144DRAFT_582779</name>
</gene>
<accession>A0ACB7NXT9</accession>
<name>A0ACB7NXT9_9PEZI</name>
<evidence type="ECO:0000313" key="2">
    <source>
        <dbReference type="Proteomes" id="UP000724584"/>
    </source>
</evidence>
<keyword evidence="2" id="KW-1185">Reference proteome</keyword>
<comment type="caution">
    <text evidence="1">The sequence shown here is derived from an EMBL/GenBank/DDBJ whole genome shotgun (WGS) entry which is preliminary data.</text>
</comment>
<dbReference type="EMBL" id="JAGIZQ010000006">
    <property type="protein sequence ID" value="KAH6623254.1"/>
    <property type="molecule type" value="Genomic_DNA"/>
</dbReference>
<dbReference type="Proteomes" id="UP000724584">
    <property type="component" value="Unassembled WGS sequence"/>
</dbReference>
<proteinExistence type="predicted"/>
<sequence length="92" mass="10242">MVWFAMRRSFFRACAAAQQPPRTVSGIITADDVSGKRNNGDESRPTPTVLAFVRRTGNAYPATTVATTFLEPDTLTLSGPFHNEKKKKKKRK</sequence>
<protein>
    <submittedName>
        <fullName evidence="1">Uncharacterized protein</fullName>
    </submittedName>
</protein>
<evidence type="ECO:0000313" key="1">
    <source>
        <dbReference type="EMBL" id="KAH6623254.1"/>
    </source>
</evidence>
<reference evidence="1 2" key="1">
    <citation type="journal article" date="2021" name="Nat. Commun.">
        <title>Genetic determinants of endophytism in the Arabidopsis root mycobiome.</title>
        <authorList>
            <person name="Mesny F."/>
            <person name="Miyauchi S."/>
            <person name="Thiergart T."/>
            <person name="Pickel B."/>
            <person name="Atanasova L."/>
            <person name="Karlsson M."/>
            <person name="Huettel B."/>
            <person name="Barry K.W."/>
            <person name="Haridas S."/>
            <person name="Chen C."/>
            <person name="Bauer D."/>
            <person name="Andreopoulos W."/>
            <person name="Pangilinan J."/>
            <person name="LaButti K."/>
            <person name="Riley R."/>
            <person name="Lipzen A."/>
            <person name="Clum A."/>
            <person name="Drula E."/>
            <person name="Henrissat B."/>
            <person name="Kohler A."/>
            <person name="Grigoriev I.V."/>
            <person name="Martin F.M."/>
            <person name="Hacquard S."/>
        </authorList>
    </citation>
    <scope>NUCLEOTIDE SEQUENCE [LARGE SCALE GENOMIC DNA]</scope>
    <source>
        <strain evidence="1 2">MPI-SDFR-AT-0079</strain>
    </source>
</reference>